<dbReference type="OrthoDB" id="5825849at2759"/>
<name>A0A2L2Y5U4_PARTP</name>
<proteinExistence type="evidence at transcript level"/>
<dbReference type="GeneID" id="107455106"/>
<sequence length="127" mass="14961">MSLPRWYVLPKTGRRPQSLRKIKFREAWPMSLDNQVSTKGGKSSEAPCLKETFAFLSCLKDNDNSHDVCRIQGEEVTKCFNKFMEKREELKMHGKNVRDFMPEKSVKDMEPTELNRFLSHFPHKLKK</sequence>
<dbReference type="GO" id="GO:0003723">
    <property type="term" value="F:RNA binding"/>
    <property type="evidence" value="ECO:0007669"/>
    <property type="project" value="TreeGrafter"/>
</dbReference>
<dbReference type="AlphaFoldDB" id="A0A2L2Y5U4"/>
<reference evidence="1" key="1">
    <citation type="journal article" date="2016" name="Mol. Ecol. Resour.">
        <title>Evaluation of the impact of RNA preservation methods of spiders for de novo transcriptome assembly.</title>
        <authorList>
            <person name="Kono N."/>
            <person name="Nakamura H."/>
            <person name="Ito Y."/>
            <person name="Tomita M."/>
            <person name="Arakawa K."/>
        </authorList>
    </citation>
    <scope>NUCLEOTIDE SEQUENCE</scope>
    <source>
        <tissue evidence="1">Whole body</tissue>
    </source>
</reference>
<dbReference type="PROSITE" id="PS51808">
    <property type="entry name" value="CHCH"/>
    <property type="match status" value="1"/>
</dbReference>
<protein>
    <recommendedName>
        <fullName evidence="2">CHCH domain-containing protein</fullName>
    </recommendedName>
</protein>
<accession>A0A2L2Y5U4</accession>
<dbReference type="InterPro" id="IPR033620">
    <property type="entry name" value="Ribosomal_mS37_met"/>
</dbReference>
<dbReference type="InterPro" id="IPR009069">
    <property type="entry name" value="Cys_alpha_HP_mot_SF"/>
</dbReference>
<dbReference type="KEGG" id="ptep:107455106"/>
<dbReference type="EMBL" id="IAAA01018423">
    <property type="protein sequence ID" value="LAA03529.1"/>
    <property type="molecule type" value="mRNA"/>
</dbReference>
<dbReference type="OMA" id="THYLWRR"/>
<dbReference type="PANTHER" id="PTHR31278">
    <property type="entry name" value="CHCHD1"/>
    <property type="match status" value="1"/>
</dbReference>
<dbReference type="PANTHER" id="PTHR31278:SF2">
    <property type="entry name" value="SMALL RIBOSOMAL SUBUNIT PROTEIN MS37"/>
    <property type="match status" value="1"/>
</dbReference>
<evidence type="ECO:0008006" key="2">
    <source>
        <dbReference type="Google" id="ProtNLM"/>
    </source>
</evidence>
<dbReference type="GO" id="GO:0005761">
    <property type="term" value="C:mitochondrial ribosome"/>
    <property type="evidence" value="ECO:0007669"/>
    <property type="project" value="InterPro"/>
</dbReference>
<dbReference type="RefSeq" id="XP_042896124.1">
    <property type="nucleotide sequence ID" value="XM_043040190.2"/>
</dbReference>
<dbReference type="GO" id="GO:0005654">
    <property type="term" value="C:nucleoplasm"/>
    <property type="evidence" value="ECO:0007669"/>
    <property type="project" value="TreeGrafter"/>
</dbReference>
<dbReference type="GO" id="GO:0032543">
    <property type="term" value="P:mitochondrial translation"/>
    <property type="evidence" value="ECO:0007669"/>
    <property type="project" value="InterPro"/>
</dbReference>
<dbReference type="SUPFAM" id="SSF47072">
    <property type="entry name" value="Cysteine alpha-hairpin motif"/>
    <property type="match status" value="1"/>
</dbReference>
<organism evidence="1">
    <name type="scientific">Parasteatoda tepidariorum</name>
    <name type="common">Common house spider</name>
    <name type="synonym">Achaearanea tepidariorum</name>
    <dbReference type="NCBI Taxonomy" id="114398"/>
    <lineage>
        <taxon>Eukaryota</taxon>
        <taxon>Metazoa</taxon>
        <taxon>Ecdysozoa</taxon>
        <taxon>Arthropoda</taxon>
        <taxon>Chelicerata</taxon>
        <taxon>Arachnida</taxon>
        <taxon>Araneae</taxon>
        <taxon>Araneomorphae</taxon>
        <taxon>Entelegynae</taxon>
        <taxon>Araneoidea</taxon>
        <taxon>Theridiidae</taxon>
        <taxon>Parasteatoda</taxon>
    </lineage>
</organism>
<evidence type="ECO:0000313" key="1">
    <source>
        <dbReference type="EMBL" id="LAA03529.1"/>
    </source>
</evidence>